<accession>A0A518KD71</accession>
<name>A0A518KD71_9BACT</name>
<dbReference type="Proteomes" id="UP000316426">
    <property type="component" value="Chromosome"/>
</dbReference>
<protein>
    <submittedName>
        <fullName evidence="2">Uncharacterized protein</fullName>
    </submittedName>
</protein>
<keyword evidence="3" id="KW-1185">Reference proteome</keyword>
<organism evidence="2 3">
    <name type="scientific">Botrimarina mediterranea</name>
    <dbReference type="NCBI Taxonomy" id="2528022"/>
    <lineage>
        <taxon>Bacteria</taxon>
        <taxon>Pseudomonadati</taxon>
        <taxon>Planctomycetota</taxon>
        <taxon>Planctomycetia</taxon>
        <taxon>Pirellulales</taxon>
        <taxon>Lacipirellulaceae</taxon>
        <taxon>Botrimarina</taxon>
    </lineage>
</organism>
<evidence type="ECO:0000313" key="3">
    <source>
        <dbReference type="Proteomes" id="UP000316426"/>
    </source>
</evidence>
<dbReference type="AlphaFoldDB" id="A0A518KD71"/>
<feature type="signal peptide" evidence="1">
    <location>
        <begin position="1"/>
        <end position="21"/>
    </location>
</feature>
<sequence length="143" mass="15245" precursor="true">MSPLRSRLSIALSLLSPLAFVGCVDSAPLTVATYPVEAPITFQGKPTPGAFIAFHPVTPSEDVPAPRGVVTREGQLQVSTFNGGDGDPEGGYVVTVQWNRLIRRGDEIVAGPNVIPRKYASPQTSNLRVRIAAGDNKLDPIRL</sequence>
<evidence type="ECO:0000313" key="2">
    <source>
        <dbReference type="EMBL" id="QDV75727.1"/>
    </source>
</evidence>
<feature type="chain" id="PRO_5021773414" evidence="1">
    <location>
        <begin position="22"/>
        <end position="143"/>
    </location>
</feature>
<dbReference type="EMBL" id="CP036349">
    <property type="protein sequence ID" value="QDV75727.1"/>
    <property type="molecule type" value="Genomic_DNA"/>
</dbReference>
<keyword evidence="1" id="KW-0732">Signal</keyword>
<evidence type="ECO:0000256" key="1">
    <source>
        <dbReference type="SAM" id="SignalP"/>
    </source>
</evidence>
<proteinExistence type="predicted"/>
<dbReference type="PROSITE" id="PS51257">
    <property type="entry name" value="PROKAR_LIPOPROTEIN"/>
    <property type="match status" value="1"/>
</dbReference>
<reference evidence="2 3" key="1">
    <citation type="submission" date="2019-02" db="EMBL/GenBank/DDBJ databases">
        <title>Deep-cultivation of Planctomycetes and their phenomic and genomic characterization uncovers novel biology.</title>
        <authorList>
            <person name="Wiegand S."/>
            <person name="Jogler M."/>
            <person name="Boedeker C."/>
            <person name="Pinto D."/>
            <person name="Vollmers J."/>
            <person name="Rivas-Marin E."/>
            <person name="Kohn T."/>
            <person name="Peeters S.H."/>
            <person name="Heuer A."/>
            <person name="Rast P."/>
            <person name="Oberbeckmann S."/>
            <person name="Bunk B."/>
            <person name="Jeske O."/>
            <person name="Meyerdierks A."/>
            <person name="Storesund J.E."/>
            <person name="Kallscheuer N."/>
            <person name="Luecker S."/>
            <person name="Lage O.M."/>
            <person name="Pohl T."/>
            <person name="Merkel B.J."/>
            <person name="Hornburger P."/>
            <person name="Mueller R.-W."/>
            <person name="Bruemmer F."/>
            <person name="Labrenz M."/>
            <person name="Spormann A.M."/>
            <person name="Op den Camp H."/>
            <person name="Overmann J."/>
            <person name="Amann R."/>
            <person name="Jetten M.S.M."/>
            <person name="Mascher T."/>
            <person name="Medema M.H."/>
            <person name="Devos D.P."/>
            <person name="Kaster A.-K."/>
            <person name="Ovreas L."/>
            <person name="Rohde M."/>
            <person name="Galperin M.Y."/>
            <person name="Jogler C."/>
        </authorList>
    </citation>
    <scope>NUCLEOTIDE SEQUENCE [LARGE SCALE GENOMIC DNA]</scope>
    <source>
        <strain evidence="2 3">Spa11</strain>
    </source>
</reference>
<dbReference type="KEGG" id="bmei:Spa11_39480"/>
<dbReference type="RefSeq" id="WP_145115513.1">
    <property type="nucleotide sequence ID" value="NZ_CP036349.1"/>
</dbReference>
<gene>
    <name evidence="2" type="ORF">Spa11_39480</name>
</gene>